<dbReference type="STRING" id="52560.SAMN04488082_11681"/>
<keyword evidence="4" id="KW-0670">Pyruvate</keyword>
<keyword evidence="6" id="KW-1185">Reference proteome</keyword>
<keyword evidence="2" id="KW-0865">Zymogen</keyword>
<proteinExistence type="predicted"/>
<name>A0A1I3XHM3_9BACT</name>
<dbReference type="AlphaFoldDB" id="A0A1I3XHM3"/>
<evidence type="ECO:0000256" key="2">
    <source>
        <dbReference type="ARBA" id="ARBA00023145"/>
    </source>
</evidence>
<gene>
    <name evidence="5" type="ORF">SAMN04488082_11681</name>
</gene>
<dbReference type="GO" id="GO:0008654">
    <property type="term" value="P:phospholipid biosynthetic process"/>
    <property type="evidence" value="ECO:0007669"/>
    <property type="project" value="InterPro"/>
</dbReference>
<evidence type="ECO:0000256" key="1">
    <source>
        <dbReference type="ARBA" id="ARBA00022793"/>
    </source>
</evidence>
<reference evidence="6" key="1">
    <citation type="submission" date="2016-10" db="EMBL/GenBank/DDBJ databases">
        <authorList>
            <person name="Varghese N."/>
            <person name="Submissions S."/>
        </authorList>
    </citation>
    <scope>NUCLEOTIDE SEQUENCE [LARGE SCALE GENOMIC DNA]</scope>
    <source>
        <strain evidence="6">DSM 5918</strain>
    </source>
</reference>
<dbReference type="OrthoDB" id="9802030at2"/>
<keyword evidence="1" id="KW-0210">Decarboxylase</keyword>
<dbReference type="PANTHER" id="PTHR10067">
    <property type="entry name" value="PHOSPHATIDYLSERINE DECARBOXYLASE"/>
    <property type="match status" value="1"/>
</dbReference>
<evidence type="ECO:0000256" key="3">
    <source>
        <dbReference type="ARBA" id="ARBA00023239"/>
    </source>
</evidence>
<accession>A0A1I3XHM3</accession>
<dbReference type="Proteomes" id="UP000198635">
    <property type="component" value="Unassembled WGS sequence"/>
</dbReference>
<organism evidence="5 6">
    <name type="scientific">Desulfomicrobium apsheronum</name>
    <dbReference type="NCBI Taxonomy" id="52560"/>
    <lineage>
        <taxon>Bacteria</taxon>
        <taxon>Pseudomonadati</taxon>
        <taxon>Thermodesulfobacteriota</taxon>
        <taxon>Desulfovibrionia</taxon>
        <taxon>Desulfovibrionales</taxon>
        <taxon>Desulfomicrobiaceae</taxon>
        <taxon>Desulfomicrobium</taxon>
    </lineage>
</organism>
<dbReference type="EMBL" id="FORX01000016">
    <property type="protein sequence ID" value="SFK19015.1"/>
    <property type="molecule type" value="Genomic_DNA"/>
</dbReference>
<evidence type="ECO:0000313" key="6">
    <source>
        <dbReference type="Proteomes" id="UP000198635"/>
    </source>
</evidence>
<keyword evidence="3" id="KW-0456">Lyase</keyword>
<dbReference type="Pfam" id="PF02666">
    <property type="entry name" value="PS_Dcarbxylase"/>
    <property type="match status" value="1"/>
</dbReference>
<dbReference type="GO" id="GO:0004609">
    <property type="term" value="F:phosphatidylserine decarboxylase activity"/>
    <property type="evidence" value="ECO:0007669"/>
    <property type="project" value="InterPro"/>
</dbReference>
<protein>
    <submittedName>
        <fullName evidence="5">Phosphatidylserine decarboxylase</fullName>
    </submittedName>
</protein>
<dbReference type="RefSeq" id="WP_092377113.1">
    <property type="nucleotide sequence ID" value="NZ_FORX01000016.1"/>
</dbReference>
<evidence type="ECO:0000256" key="4">
    <source>
        <dbReference type="ARBA" id="ARBA00023317"/>
    </source>
</evidence>
<dbReference type="InterPro" id="IPR003817">
    <property type="entry name" value="PS_Dcarbxylase"/>
</dbReference>
<sequence>MTHQYIARDLGSIRNEELFCDRVIDYLYSRVREKAPVLFDAVTSARASSLLGFVNYDLPLGARISGASALIKRLGIDISECVEPPAHYNTARRIFERRIRYETVRPMTDDHAAVVSPADSRMFTGSLSEESVLFIKDKFFSFEEFLGRPNWNQVFAGGDFAIFRLTPDKYHYNHVPVSGVVRDFYEIEGAFHSCNPTAVISEVTPFSRNRRTVTIIDTDVPGGSGCGQVAMVEVAALMIGQIVQAYASSGYDPHEPVHPGLFLRMGQPKSLYRPGSSLDVLIFEPGRVEFSPDLIANQFRGDVGSRFSSWLGRPWVETDVRVRESIGRVLNQNT</sequence>
<evidence type="ECO:0000313" key="5">
    <source>
        <dbReference type="EMBL" id="SFK19015.1"/>
    </source>
</evidence>